<evidence type="ECO:0008006" key="3">
    <source>
        <dbReference type="Google" id="ProtNLM"/>
    </source>
</evidence>
<evidence type="ECO:0000313" key="2">
    <source>
        <dbReference type="Proteomes" id="UP001189429"/>
    </source>
</evidence>
<gene>
    <name evidence="1" type="ORF">PCOR1329_LOCUS47814</name>
</gene>
<evidence type="ECO:0000313" key="1">
    <source>
        <dbReference type="EMBL" id="CAK0857857.1"/>
    </source>
</evidence>
<name>A0ABN9UEA3_9DINO</name>
<sequence>MLQVLAGVPAALYVAGCLPPIRAIAGFVAAPLVAPATVVADRIATRAVVDVVLTAAVGFAAFLATGAEETFWELKVVGLTLPGMLETVVGARATPRALPGSMEIGGGLPLRQALVGLETRPVAQTALRTTALSVEPAILRLPAIHATPAATGPTY</sequence>
<reference evidence="1" key="1">
    <citation type="submission" date="2023-10" db="EMBL/GenBank/DDBJ databases">
        <authorList>
            <person name="Chen Y."/>
            <person name="Shah S."/>
            <person name="Dougan E. K."/>
            <person name="Thang M."/>
            <person name="Chan C."/>
        </authorList>
    </citation>
    <scope>NUCLEOTIDE SEQUENCE [LARGE SCALE GENOMIC DNA]</scope>
</reference>
<proteinExistence type="predicted"/>
<comment type="caution">
    <text evidence="1">The sequence shown here is derived from an EMBL/GenBank/DDBJ whole genome shotgun (WGS) entry which is preliminary data.</text>
</comment>
<dbReference type="Proteomes" id="UP001189429">
    <property type="component" value="Unassembled WGS sequence"/>
</dbReference>
<keyword evidence="2" id="KW-1185">Reference proteome</keyword>
<accession>A0ABN9UEA3</accession>
<protein>
    <recommendedName>
        <fullName evidence="3">Mannosyltransferase</fullName>
    </recommendedName>
</protein>
<organism evidence="1 2">
    <name type="scientific">Prorocentrum cordatum</name>
    <dbReference type="NCBI Taxonomy" id="2364126"/>
    <lineage>
        <taxon>Eukaryota</taxon>
        <taxon>Sar</taxon>
        <taxon>Alveolata</taxon>
        <taxon>Dinophyceae</taxon>
        <taxon>Prorocentrales</taxon>
        <taxon>Prorocentraceae</taxon>
        <taxon>Prorocentrum</taxon>
    </lineage>
</organism>
<dbReference type="EMBL" id="CAUYUJ010015763">
    <property type="protein sequence ID" value="CAK0857857.1"/>
    <property type="molecule type" value="Genomic_DNA"/>
</dbReference>